<dbReference type="OrthoDB" id="5881728at2"/>
<dbReference type="RefSeq" id="WP_067012224.1">
    <property type="nucleotide sequence ID" value="NZ_FLOB01000001.1"/>
</dbReference>
<accession>A0A1A8T3H0</accession>
<organism evidence="1 2">
    <name type="scientific">Marinomonas spartinae</name>
    <dbReference type="NCBI Taxonomy" id="1792290"/>
    <lineage>
        <taxon>Bacteria</taxon>
        <taxon>Pseudomonadati</taxon>
        <taxon>Pseudomonadota</taxon>
        <taxon>Gammaproteobacteria</taxon>
        <taxon>Oceanospirillales</taxon>
        <taxon>Oceanospirillaceae</taxon>
        <taxon>Marinomonas</taxon>
    </lineage>
</organism>
<keyword evidence="2" id="KW-1185">Reference proteome</keyword>
<dbReference type="AlphaFoldDB" id="A0A1A8T3H0"/>
<dbReference type="Proteomes" id="UP000092544">
    <property type="component" value="Unassembled WGS sequence"/>
</dbReference>
<name>A0A1A8T3H0_9GAMM</name>
<dbReference type="EMBL" id="FLOB01000001">
    <property type="protein sequence ID" value="SBS25940.1"/>
    <property type="molecule type" value="Genomic_DNA"/>
</dbReference>
<proteinExistence type="predicted"/>
<reference evidence="1 2" key="1">
    <citation type="submission" date="2016-06" db="EMBL/GenBank/DDBJ databases">
        <authorList>
            <person name="Kjaerup R.B."/>
            <person name="Dalgaard T.S."/>
            <person name="Juul-Madsen H.R."/>
        </authorList>
    </citation>
    <scope>NUCLEOTIDE SEQUENCE [LARGE SCALE GENOMIC DNA]</scope>
    <source>
        <strain evidence="1 2">CECT 8886</strain>
    </source>
</reference>
<evidence type="ECO:0000313" key="2">
    <source>
        <dbReference type="Proteomes" id="UP000092544"/>
    </source>
</evidence>
<evidence type="ECO:0000313" key="1">
    <source>
        <dbReference type="EMBL" id="SBS25940.1"/>
    </source>
</evidence>
<sequence>MKVYKITSGELKQGFLDFDSHQLAQQLGGDEVEDFLFDQPLTNASILPIWKEGVVCSPLPYFEQQGVPFPDVSRWGGHMLIISEKANSVLGGAFVETGELLPITVNDIPMFLYNCLTYAKEDKELTTNEYSDGIRVGLKTLAFEPDDIAKKPIFKSKRAGTTRLFVNQNFVSIFEENNLTGIGFDSDLLAPL</sequence>
<gene>
    <name evidence="1" type="ORF">MSP8886_00436</name>
</gene>
<protein>
    <submittedName>
        <fullName evidence="1">Uncharacterized protein</fullName>
    </submittedName>
</protein>